<protein>
    <submittedName>
        <fullName evidence="1">Uncharacterized protein</fullName>
    </submittedName>
</protein>
<gene>
    <name evidence="1" type="ORF">GCM10009119_12100</name>
</gene>
<dbReference type="EMBL" id="BAAAFI010000004">
    <property type="protein sequence ID" value="GAA0878242.1"/>
    <property type="molecule type" value="Genomic_DNA"/>
</dbReference>
<reference evidence="2" key="1">
    <citation type="journal article" date="2019" name="Int. J. Syst. Evol. Microbiol.">
        <title>The Global Catalogue of Microorganisms (GCM) 10K type strain sequencing project: providing services to taxonomists for standard genome sequencing and annotation.</title>
        <authorList>
            <consortium name="The Broad Institute Genomics Platform"/>
            <consortium name="The Broad Institute Genome Sequencing Center for Infectious Disease"/>
            <person name="Wu L."/>
            <person name="Ma J."/>
        </authorList>
    </citation>
    <scope>NUCLEOTIDE SEQUENCE [LARGE SCALE GENOMIC DNA]</scope>
    <source>
        <strain evidence="2">JCM 16112</strain>
    </source>
</reference>
<proteinExistence type="predicted"/>
<comment type="caution">
    <text evidence="1">The sequence shown here is derived from an EMBL/GenBank/DDBJ whole genome shotgun (WGS) entry which is preliminary data.</text>
</comment>
<accession>A0ABN1MY68</accession>
<keyword evidence="2" id="KW-1185">Reference proteome</keyword>
<dbReference type="Proteomes" id="UP001500469">
    <property type="component" value="Unassembled WGS sequence"/>
</dbReference>
<name>A0ABN1MY68_9BACT</name>
<sequence length="133" mass="14572">MANLTSEQANKLSDDFFYLATAIVDFRYENWDRLTLEENLELSELQGSILRCGEDILAFSTTLVMDEVAESLAKISSITVEIKDTIRTLTSVQKALDTAAGILILGVAIMQRDPGAIGNSIKDLFATWKGPVA</sequence>
<evidence type="ECO:0000313" key="1">
    <source>
        <dbReference type="EMBL" id="GAA0878242.1"/>
    </source>
</evidence>
<dbReference type="RefSeq" id="WP_343849510.1">
    <property type="nucleotide sequence ID" value="NZ_BAAAFI010000004.1"/>
</dbReference>
<evidence type="ECO:0000313" key="2">
    <source>
        <dbReference type="Proteomes" id="UP001500469"/>
    </source>
</evidence>
<organism evidence="1 2">
    <name type="scientific">Algoriphagus jejuensis</name>
    <dbReference type="NCBI Taxonomy" id="419934"/>
    <lineage>
        <taxon>Bacteria</taxon>
        <taxon>Pseudomonadati</taxon>
        <taxon>Bacteroidota</taxon>
        <taxon>Cytophagia</taxon>
        <taxon>Cytophagales</taxon>
        <taxon>Cyclobacteriaceae</taxon>
        <taxon>Algoriphagus</taxon>
    </lineage>
</organism>